<gene>
    <name evidence="2" type="ORF">H9630_09865</name>
</gene>
<feature type="region of interest" description="Disordered" evidence="1">
    <location>
        <begin position="254"/>
        <end position="273"/>
    </location>
</feature>
<evidence type="ECO:0000313" key="2">
    <source>
        <dbReference type="EMBL" id="MBD8015125.1"/>
    </source>
</evidence>
<name>A0ABR8WDP4_9BACL</name>
<accession>A0ABR8WDP4</accession>
<dbReference type="Proteomes" id="UP000658980">
    <property type="component" value="Unassembled WGS sequence"/>
</dbReference>
<sequence>MHGGKKSLEEAVIETSSGLKKNISVAPREHDSDDIVAATLNEVKQLKIQLQQQEERQKERDTMFVEALEKMQRKIDVLEDQQKQLLAPVPKEPELNAPESSSQQPESKSETTHLKKTHEAYGPGSGTNNEEVDLLLKLSNHFFAELGKNNRRGDENLTLNSTNFLHIYAQHMPHHESFIVGNTSALLKLREMIDEALKEGEATRDFTASDLEDYQTFVMKIADEEIALFESLEMPYTDQYGEVNSHIFFVNETQNGSTPRSPITLSKNYKRTP</sequence>
<protein>
    <submittedName>
        <fullName evidence="2">Uncharacterized protein</fullName>
    </submittedName>
</protein>
<reference evidence="2 3" key="1">
    <citation type="submission" date="2020-08" db="EMBL/GenBank/DDBJ databases">
        <title>A Genomic Blueprint of the Chicken Gut Microbiome.</title>
        <authorList>
            <person name="Gilroy R."/>
            <person name="Ravi A."/>
            <person name="Getino M."/>
            <person name="Pursley I."/>
            <person name="Horton D.L."/>
            <person name="Alikhan N.-F."/>
            <person name="Baker D."/>
            <person name="Gharbi K."/>
            <person name="Hall N."/>
            <person name="Watson M."/>
            <person name="Adriaenssens E.M."/>
            <person name="Foster-Nyarko E."/>
            <person name="Jarju S."/>
            <person name="Secka A."/>
            <person name="Antonio M."/>
            <person name="Oren A."/>
            <person name="Chaudhuri R."/>
            <person name="La Ragione R.M."/>
            <person name="Hildebrand F."/>
            <person name="Pallen M.J."/>
        </authorList>
    </citation>
    <scope>NUCLEOTIDE SEQUENCE [LARGE SCALE GENOMIC DNA]</scope>
    <source>
        <strain evidence="2 3">Sa1BUA13</strain>
    </source>
</reference>
<feature type="region of interest" description="Disordered" evidence="1">
    <location>
        <begin position="87"/>
        <end position="128"/>
    </location>
</feature>
<organism evidence="2 3">
    <name type="scientific">Planococcus wigleyi</name>
    <dbReference type="NCBI Taxonomy" id="2762216"/>
    <lineage>
        <taxon>Bacteria</taxon>
        <taxon>Bacillati</taxon>
        <taxon>Bacillota</taxon>
        <taxon>Bacilli</taxon>
        <taxon>Bacillales</taxon>
        <taxon>Caryophanaceae</taxon>
        <taxon>Planococcus</taxon>
    </lineage>
</organism>
<keyword evidence="3" id="KW-1185">Reference proteome</keyword>
<proteinExistence type="predicted"/>
<dbReference type="RefSeq" id="WP_191715322.1">
    <property type="nucleotide sequence ID" value="NZ_JACSPU010000003.1"/>
</dbReference>
<dbReference type="EMBL" id="JACSPU010000003">
    <property type="protein sequence ID" value="MBD8015125.1"/>
    <property type="molecule type" value="Genomic_DNA"/>
</dbReference>
<feature type="compositionally biased region" description="Polar residues" evidence="1">
    <location>
        <begin position="254"/>
        <end position="267"/>
    </location>
</feature>
<feature type="compositionally biased region" description="Basic and acidic residues" evidence="1">
    <location>
        <begin position="107"/>
        <end position="119"/>
    </location>
</feature>
<evidence type="ECO:0000313" key="3">
    <source>
        <dbReference type="Proteomes" id="UP000658980"/>
    </source>
</evidence>
<evidence type="ECO:0000256" key="1">
    <source>
        <dbReference type="SAM" id="MobiDB-lite"/>
    </source>
</evidence>
<comment type="caution">
    <text evidence="2">The sequence shown here is derived from an EMBL/GenBank/DDBJ whole genome shotgun (WGS) entry which is preliminary data.</text>
</comment>